<keyword evidence="2" id="KW-1185">Reference proteome</keyword>
<dbReference type="PANTHER" id="PTHR34290:SF2">
    <property type="entry name" value="OS04G0668800 PROTEIN"/>
    <property type="match status" value="1"/>
</dbReference>
<dbReference type="InterPro" id="IPR044691">
    <property type="entry name" value="DCC1_Trx"/>
</dbReference>
<dbReference type="PANTHER" id="PTHR34290">
    <property type="entry name" value="SI:CH73-390P7.2"/>
    <property type="match status" value="1"/>
</dbReference>
<gene>
    <name evidence="1" type="ORF">PPG34_09255</name>
</gene>
<sequence>MIDQSLETQVKPFPLTVYFDGECPICRREIDLMKIFNRQGRLHFIDFSTSSYRQDDHGLSPCDLGSVIHARWANGIIITGVDVFRAMWEAIGLGFFSRLSRRPTINTLLVKAYHWFAKNRLWLTGKAR</sequence>
<organism evidence="1 2">
    <name type="scientific">Candidatus Nitronereus thalassa</name>
    <dbReference type="NCBI Taxonomy" id="3020898"/>
    <lineage>
        <taxon>Bacteria</taxon>
        <taxon>Pseudomonadati</taxon>
        <taxon>Nitrospirota</taxon>
        <taxon>Nitrospiria</taxon>
        <taxon>Nitrospirales</taxon>
        <taxon>Nitrospiraceae</taxon>
        <taxon>Candidatus Nitronereus</taxon>
    </lineage>
</organism>
<dbReference type="Proteomes" id="UP001250932">
    <property type="component" value="Unassembled WGS sequence"/>
</dbReference>
<name>A0ABU3K824_9BACT</name>
<dbReference type="EMBL" id="JAQOUE010000001">
    <property type="protein sequence ID" value="MDT7042540.1"/>
    <property type="molecule type" value="Genomic_DNA"/>
</dbReference>
<reference evidence="1 2" key="1">
    <citation type="journal article" date="2023" name="ISME J.">
        <title>Cultivation and genomic characterization of novel and ubiquitous marine nitrite-oxidizing bacteria from the Nitrospirales.</title>
        <authorList>
            <person name="Mueller A.J."/>
            <person name="Daebeler A."/>
            <person name="Herbold C.W."/>
            <person name="Kirkegaard R.H."/>
            <person name="Daims H."/>
        </authorList>
    </citation>
    <scope>NUCLEOTIDE SEQUENCE [LARGE SCALE GENOMIC DNA]</scope>
    <source>
        <strain evidence="1 2">EB</strain>
    </source>
</reference>
<protein>
    <submittedName>
        <fullName evidence="1">DUF393 domain-containing protein</fullName>
    </submittedName>
</protein>
<evidence type="ECO:0000313" key="1">
    <source>
        <dbReference type="EMBL" id="MDT7042540.1"/>
    </source>
</evidence>
<comment type="caution">
    <text evidence="1">The sequence shown here is derived from an EMBL/GenBank/DDBJ whole genome shotgun (WGS) entry which is preliminary data.</text>
</comment>
<evidence type="ECO:0000313" key="2">
    <source>
        <dbReference type="Proteomes" id="UP001250932"/>
    </source>
</evidence>
<proteinExistence type="predicted"/>
<accession>A0ABU3K824</accession>
<dbReference type="Pfam" id="PF04134">
    <property type="entry name" value="DCC1-like"/>
    <property type="match status" value="1"/>
</dbReference>
<dbReference type="RefSeq" id="WP_313832959.1">
    <property type="nucleotide sequence ID" value="NZ_JAQOUE010000001.1"/>
</dbReference>
<dbReference type="InterPro" id="IPR007263">
    <property type="entry name" value="DCC1-like"/>
</dbReference>